<name>B8KUX1_9GAMM</name>
<evidence type="ECO:0000259" key="13">
    <source>
        <dbReference type="Pfam" id="PF00593"/>
    </source>
</evidence>
<dbReference type="InterPro" id="IPR039426">
    <property type="entry name" value="TonB-dep_rcpt-like"/>
</dbReference>
<organism evidence="15 16">
    <name type="scientific">Luminiphilus syltensis NOR5-1B</name>
    <dbReference type="NCBI Taxonomy" id="565045"/>
    <lineage>
        <taxon>Bacteria</taxon>
        <taxon>Pseudomonadati</taxon>
        <taxon>Pseudomonadota</taxon>
        <taxon>Gammaproteobacteria</taxon>
        <taxon>Cellvibrionales</taxon>
        <taxon>Halieaceae</taxon>
        <taxon>Luminiphilus</taxon>
    </lineage>
</organism>
<dbReference type="eggNOG" id="COG4774">
    <property type="taxonomic scope" value="Bacteria"/>
</dbReference>
<dbReference type="AlphaFoldDB" id="B8KUX1"/>
<evidence type="ECO:0000256" key="8">
    <source>
        <dbReference type="ARBA" id="ARBA00023077"/>
    </source>
</evidence>
<evidence type="ECO:0000259" key="14">
    <source>
        <dbReference type="Pfam" id="PF07715"/>
    </source>
</evidence>
<dbReference type="GO" id="GO:0006826">
    <property type="term" value="P:iron ion transport"/>
    <property type="evidence" value="ECO:0007669"/>
    <property type="project" value="UniProtKB-KW"/>
</dbReference>
<keyword evidence="4" id="KW-0410">Iron transport</keyword>
<accession>B8KUX1</accession>
<keyword evidence="8 12" id="KW-0798">TonB box</keyword>
<evidence type="ECO:0000256" key="1">
    <source>
        <dbReference type="ARBA" id="ARBA00004571"/>
    </source>
</evidence>
<dbReference type="Pfam" id="PF07715">
    <property type="entry name" value="Plug"/>
    <property type="match status" value="1"/>
</dbReference>
<dbReference type="Pfam" id="PF00593">
    <property type="entry name" value="TonB_dep_Rec_b-barrel"/>
    <property type="match status" value="1"/>
</dbReference>
<dbReference type="InterPro" id="IPR012910">
    <property type="entry name" value="Plug_dom"/>
</dbReference>
<evidence type="ECO:0000256" key="6">
    <source>
        <dbReference type="ARBA" id="ARBA00023004"/>
    </source>
</evidence>
<dbReference type="Proteomes" id="UP000004699">
    <property type="component" value="Unassembled WGS sequence"/>
</dbReference>
<reference evidence="16" key="1">
    <citation type="journal article" date="2013" name="BMC Microbiol.">
        <title>Taxonomy and evolution of bacteriochlorophyll a-containing members of the OM60/NOR5 clade of marine gammaproteobacteria: description of Luminiphilus syltensis gen. nov., sp. nov., reclassification of Haliea rubra as Pseudohaliea rubra gen. nov., comb. nov., and emendation of Chromatocurvus halotolerans.</title>
        <authorList>
            <person name="Spring S."/>
            <person name="Riedel T."/>
            <person name="Sproer C."/>
            <person name="Yan S."/>
            <person name="Harder J."/>
            <person name="Fuchs B.M."/>
        </authorList>
    </citation>
    <scope>NUCLEOTIDE SEQUENCE [LARGE SCALE GENOMIC DNA]</scope>
    <source>
        <strain evidence="16">NOR51-B</strain>
    </source>
</reference>
<dbReference type="PANTHER" id="PTHR32552:SF81">
    <property type="entry name" value="TONB-DEPENDENT OUTER MEMBRANE RECEPTOR"/>
    <property type="match status" value="1"/>
</dbReference>
<evidence type="ECO:0000256" key="11">
    <source>
        <dbReference type="PROSITE-ProRule" id="PRU01360"/>
    </source>
</evidence>
<dbReference type="Gene3D" id="2.40.170.20">
    <property type="entry name" value="TonB-dependent receptor, beta-barrel domain"/>
    <property type="match status" value="1"/>
</dbReference>
<dbReference type="SUPFAM" id="SSF56935">
    <property type="entry name" value="Porins"/>
    <property type="match status" value="1"/>
</dbReference>
<keyword evidence="6" id="KW-0408">Iron</keyword>
<evidence type="ECO:0000313" key="16">
    <source>
        <dbReference type="Proteomes" id="UP000004699"/>
    </source>
</evidence>
<keyword evidence="5 11" id="KW-0812">Transmembrane</keyword>
<gene>
    <name evidence="15" type="ORF">NOR51B_354</name>
</gene>
<dbReference type="InterPro" id="IPR000531">
    <property type="entry name" value="Beta-barrel_TonB"/>
</dbReference>
<keyword evidence="7" id="KW-0406">Ion transport</keyword>
<keyword evidence="10 11" id="KW-0998">Cell outer membrane</keyword>
<feature type="domain" description="TonB-dependent receptor plug" evidence="14">
    <location>
        <begin position="39"/>
        <end position="148"/>
    </location>
</feature>
<evidence type="ECO:0000256" key="10">
    <source>
        <dbReference type="ARBA" id="ARBA00023237"/>
    </source>
</evidence>
<keyword evidence="2 11" id="KW-0813">Transport</keyword>
<dbReference type="GO" id="GO:0009279">
    <property type="term" value="C:cell outer membrane"/>
    <property type="evidence" value="ECO:0007669"/>
    <property type="project" value="UniProtKB-SubCell"/>
</dbReference>
<evidence type="ECO:0000256" key="2">
    <source>
        <dbReference type="ARBA" id="ARBA00022448"/>
    </source>
</evidence>
<evidence type="ECO:0000256" key="5">
    <source>
        <dbReference type="ARBA" id="ARBA00022692"/>
    </source>
</evidence>
<dbReference type="PANTHER" id="PTHR32552">
    <property type="entry name" value="FERRICHROME IRON RECEPTOR-RELATED"/>
    <property type="match status" value="1"/>
</dbReference>
<protein>
    <submittedName>
        <fullName evidence="15">TonB-dependent receptor</fullName>
    </submittedName>
</protein>
<keyword evidence="3 11" id="KW-1134">Transmembrane beta strand</keyword>
<comment type="similarity">
    <text evidence="11 12">Belongs to the TonB-dependent receptor family.</text>
</comment>
<feature type="domain" description="TonB-dependent receptor-like beta-barrel" evidence="13">
    <location>
        <begin position="311"/>
        <end position="758"/>
    </location>
</feature>
<keyword evidence="16" id="KW-1185">Reference proteome</keyword>
<dbReference type="HOGENOM" id="CLU_008287_15_0_6"/>
<comment type="subcellular location">
    <subcellularLocation>
        <location evidence="1 11">Cell outer membrane</location>
        <topology evidence="1 11">Multi-pass membrane protein</topology>
    </subcellularLocation>
</comment>
<evidence type="ECO:0000256" key="12">
    <source>
        <dbReference type="RuleBase" id="RU003357"/>
    </source>
</evidence>
<sequence>MSAAIAATCIGATPTFAQEQAAGGLEEIVVTARKREESLQDAPLTMQAFSRERLEKFDLTSIERLQAATPNLYVARVSNGSGAQITMRGIGASSATSIGIEQSVSVILNGAYYGQGRVLNEGMFDLAQVEVLKGPQTLFYGKNATAGVISLRTARPTDEFEGTLRAGYEFETEQTRIEGILSGPISDNWSYRAALRWSDMNDGYYSNNAVDKTYTYLDPTFTPVLTEVVPGDTRNMPQEEEVIARLALAYDNDSSLSALLTAQYTDVEILNSAYNNIPFECNNGFFPAGQNGSGFECGDNFAVAHNRMPATLAAEMPFARSNGDLYNEYDSYSINLELDYQLTDNLALNSVTNIQENENNWALPGDFANVDNGIFATEHATWEAWSEELRLNSQFDGPFNFMLGLYYQETERDFNQWVTFGFASFNDAAPPGLEYTTYNKQSVTDGETMSAYFELVYDITDTVTISGGARYVDETKDSFFEQPYVHPSGQGALGWAEGRLEADQSFDEVTPELTVSWQATDNVNLYAAYKTAYKSGGFSNGAVLSFENQNSVSDFTFEPETGEGFEVGVKSTLMDNQLRLNASVYQYTYEDLQLDYFDSAAIVFITLNAGEATSEGVEVDFEYAPYALPGLVVRGLVAYNQAEYDDFIAPCWEGQTVETGCNAELPGIAASKPGQDISGQPTGMAPEWSGSLGFTYDGELANGMGWGVAFDALYSDDYTASALGNPFAGRDSFIMTNAAVYLRGVDDRWELKLMGKNLGNEVVVNGVLESAGSRNPAGGPGTHADLIGFAGVPKTIQAQLTYNF</sequence>
<evidence type="ECO:0000256" key="3">
    <source>
        <dbReference type="ARBA" id="ARBA00022452"/>
    </source>
</evidence>
<evidence type="ECO:0000256" key="4">
    <source>
        <dbReference type="ARBA" id="ARBA00022496"/>
    </source>
</evidence>
<dbReference type="STRING" id="565045.NOR51B_354"/>
<dbReference type="InterPro" id="IPR036942">
    <property type="entry name" value="Beta-barrel_TonB_sf"/>
</dbReference>
<proteinExistence type="inferred from homology"/>
<evidence type="ECO:0000256" key="9">
    <source>
        <dbReference type="ARBA" id="ARBA00023136"/>
    </source>
</evidence>
<evidence type="ECO:0000313" key="15">
    <source>
        <dbReference type="EMBL" id="EED34417.1"/>
    </source>
</evidence>
<dbReference type="EMBL" id="DS999411">
    <property type="protein sequence ID" value="EED34417.1"/>
    <property type="molecule type" value="Genomic_DNA"/>
</dbReference>
<dbReference type="PROSITE" id="PS52016">
    <property type="entry name" value="TONB_DEPENDENT_REC_3"/>
    <property type="match status" value="1"/>
</dbReference>
<keyword evidence="9 11" id="KW-0472">Membrane</keyword>
<evidence type="ECO:0000256" key="7">
    <source>
        <dbReference type="ARBA" id="ARBA00023065"/>
    </source>
</evidence>
<keyword evidence="15" id="KW-0675">Receptor</keyword>